<sequence>MTDLDDLELQKKLLDNEVAGDIIIIRDPFAMKGFSFRSFLVKTFFWRIIVVLFILIALLAGTMFFLTRNVVQHFTVTKSETFPIVIMSDAEVDNLRSRVKIFVDHLLLQHVPREDLIVTQDELNGLLGRSDYFRGNMYVTLTPGKISGEYSLPMDGLPGGRGRYFLGHDYTTIDEKAQRVEMMMETAATHEDWFLGPLFFLQLHFENKDFEEYDQRLLELVIENGSILGSTIPDDVIEGHINLLEESYEEEDSGEAFRAIVNGIDSVSIEEGRIIIKPRRTADDEEYEFIFEDDFADLRDADEYRPVQYDDDVNAPDIAEESTETKFGDESQGIGTVNGVEISSMIL</sequence>
<reference evidence="2" key="2">
    <citation type="submission" date="2021-04" db="EMBL/GenBank/DDBJ databases">
        <authorList>
            <person name="Podell S."/>
        </authorList>
    </citation>
    <scope>NUCLEOTIDE SEQUENCE</scope>
    <source>
        <strain evidence="2">Hildebrandi</strain>
    </source>
</reference>
<accession>A0A9K3KHB1</accession>
<name>A0A9K3KHB1_9STRA</name>
<evidence type="ECO:0000313" key="2">
    <source>
        <dbReference type="EMBL" id="KAG7343744.1"/>
    </source>
</evidence>
<organism evidence="2 3">
    <name type="scientific">Nitzschia inconspicua</name>
    <dbReference type="NCBI Taxonomy" id="303405"/>
    <lineage>
        <taxon>Eukaryota</taxon>
        <taxon>Sar</taxon>
        <taxon>Stramenopiles</taxon>
        <taxon>Ochrophyta</taxon>
        <taxon>Bacillariophyta</taxon>
        <taxon>Bacillariophyceae</taxon>
        <taxon>Bacillariophycidae</taxon>
        <taxon>Bacillariales</taxon>
        <taxon>Bacillariaceae</taxon>
        <taxon>Nitzschia</taxon>
    </lineage>
</organism>
<dbReference type="Proteomes" id="UP000693970">
    <property type="component" value="Unassembled WGS sequence"/>
</dbReference>
<evidence type="ECO:0000256" key="1">
    <source>
        <dbReference type="SAM" id="Phobius"/>
    </source>
</evidence>
<evidence type="ECO:0000313" key="3">
    <source>
        <dbReference type="Proteomes" id="UP000693970"/>
    </source>
</evidence>
<dbReference type="OrthoDB" id="45836at2759"/>
<gene>
    <name evidence="2" type="ORF">IV203_021752</name>
</gene>
<feature type="transmembrane region" description="Helical" evidence="1">
    <location>
        <begin position="44"/>
        <end position="66"/>
    </location>
</feature>
<keyword evidence="1" id="KW-0472">Membrane</keyword>
<comment type="caution">
    <text evidence="2">The sequence shown here is derived from an EMBL/GenBank/DDBJ whole genome shotgun (WGS) entry which is preliminary data.</text>
</comment>
<protein>
    <submittedName>
        <fullName evidence="2">Uncharacterized protein</fullName>
    </submittedName>
</protein>
<keyword evidence="3" id="KW-1185">Reference proteome</keyword>
<dbReference type="AlphaFoldDB" id="A0A9K3KHB1"/>
<proteinExistence type="predicted"/>
<dbReference type="EMBL" id="JAGRRH010000023">
    <property type="protein sequence ID" value="KAG7343744.1"/>
    <property type="molecule type" value="Genomic_DNA"/>
</dbReference>
<keyword evidence="1" id="KW-0812">Transmembrane</keyword>
<keyword evidence="1" id="KW-1133">Transmembrane helix</keyword>
<reference evidence="2" key="1">
    <citation type="journal article" date="2021" name="Sci. Rep.">
        <title>Diploid genomic architecture of Nitzschia inconspicua, an elite biomass production diatom.</title>
        <authorList>
            <person name="Oliver A."/>
            <person name="Podell S."/>
            <person name="Pinowska A."/>
            <person name="Traller J.C."/>
            <person name="Smith S.R."/>
            <person name="McClure R."/>
            <person name="Beliaev A."/>
            <person name="Bohutskyi P."/>
            <person name="Hill E.A."/>
            <person name="Rabines A."/>
            <person name="Zheng H."/>
            <person name="Allen L.Z."/>
            <person name="Kuo A."/>
            <person name="Grigoriev I.V."/>
            <person name="Allen A.E."/>
            <person name="Hazlebeck D."/>
            <person name="Allen E.E."/>
        </authorList>
    </citation>
    <scope>NUCLEOTIDE SEQUENCE</scope>
    <source>
        <strain evidence="2">Hildebrandi</strain>
    </source>
</reference>